<evidence type="ECO:0000256" key="1">
    <source>
        <dbReference type="ARBA" id="ARBA00005568"/>
    </source>
</evidence>
<organism evidence="5 6">
    <name type="scientific">Alsobacter soli</name>
    <dbReference type="NCBI Taxonomy" id="2109933"/>
    <lineage>
        <taxon>Bacteria</taxon>
        <taxon>Pseudomonadati</taxon>
        <taxon>Pseudomonadota</taxon>
        <taxon>Alphaproteobacteria</taxon>
        <taxon>Hyphomicrobiales</taxon>
        <taxon>Alsobacteraceae</taxon>
        <taxon>Alsobacter</taxon>
    </lineage>
</organism>
<sequence length="262" mass="26595">MPLNPSFASLTRRLGKGTGSGLLTGWVGLPDPLVAGVVATEPFDAVVLDMQHGFVDLHSVVQGIAQVALAGKPAVVRIPVGHFATASRILDAGAAGVIAPMVNSAADARALVTYTKYPPVGARSWGPAIALNVCGLTAPEYLAQANALTATIAMVETREALAAVDEILAVDGIDGILVGPGDLSIALSNGASVDPMAAEVDAALAHVAQRCKAHGKAACTFVTTGAKGADVIRMGYDFVALGTDVMQLRAGSNAFIKACREA</sequence>
<dbReference type="InterPro" id="IPR005000">
    <property type="entry name" value="Aldolase/citrate-lyase_domain"/>
</dbReference>
<dbReference type="OrthoDB" id="9802624at2"/>
<reference evidence="6" key="1">
    <citation type="submission" date="2018-03" db="EMBL/GenBank/DDBJ databases">
        <authorList>
            <person name="Sun L."/>
            <person name="Liu H."/>
            <person name="Chen W."/>
            <person name="Huang K."/>
            <person name="Liu W."/>
            <person name="Gao X."/>
        </authorList>
    </citation>
    <scope>NUCLEOTIDE SEQUENCE [LARGE SCALE GENOMIC DNA]</scope>
    <source>
        <strain evidence="6">SH9</strain>
    </source>
</reference>
<dbReference type="GO" id="GO:0005737">
    <property type="term" value="C:cytoplasm"/>
    <property type="evidence" value="ECO:0007669"/>
    <property type="project" value="TreeGrafter"/>
</dbReference>
<proteinExistence type="inferred from homology"/>
<keyword evidence="6" id="KW-1185">Reference proteome</keyword>
<gene>
    <name evidence="5" type="ORF">SLNSH_05630</name>
</gene>
<dbReference type="PANTHER" id="PTHR30502">
    <property type="entry name" value="2-KETO-3-DEOXY-L-RHAMNONATE ALDOLASE"/>
    <property type="match status" value="1"/>
</dbReference>
<dbReference type="EMBL" id="PVZS01000005">
    <property type="protein sequence ID" value="PSC05863.1"/>
    <property type="molecule type" value="Genomic_DNA"/>
</dbReference>
<evidence type="ECO:0000313" key="6">
    <source>
        <dbReference type="Proteomes" id="UP000239772"/>
    </source>
</evidence>
<keyword evidence="2" id="KW-0479">Metal-binding</keyword>
<dbReference type="Proteomes" id="UP000239772">
    <property type="component" value="Unassembled WGS sequence"/>
</dbReference>
<comment type="similarity">
    <text evidence="1">Belongs to the HpcH/HpaI aldolase family.</text>
</comment>
<accession>A0A2T1HW26</accession>
<evidence type="ECO:0000256" key="3">
    <source>
        <dbReference type="ARBA" id="ARBA00023239"/>
    </source>
</evidence>
<dbReference type="InterPro" id="IPR040442">
    <property type="entry name" value="Pyrv_kinase-like_dom_sf"/>
</dbReference>
<dbReference type="Pfam" id="PF03328">
    <property type="entry name" value="HpcH_HpaI"/>
    <property type="match status" value="1"/>
</dbReference>
<evidence type="ECO:0000259" key="4">
    <source>
        <dbReference type="Pfam" id="PF03328"/>
    </source>
</evidence>
<dbReference type="Gene3D" id="3.20.20.60">
    <property type="entry name" value="Phosphoenolpyruvate-binding domains"/>
    <property type="match status" value="1"/>
</dbReference>
<dbReference type="InterPro" id="IPR050251">
    <property type="entry name" value="HpcH-HpaI_aldolase"/>
</dbReference>
<dbReference type="RefSeq" id="WP_106335703.1">
    <property type="nucleotide sequence ID" value="NZ_PVZS01000005.1"/>
</dbReference>
<dbReference type="AlphaFoldDB" id="A0A2T1HW26"/>
<feature type="domain" description="HpcH/HpaI aldolase/citrate lyase" evidence="4">
    <location>
        <begin position="26"/>
        <end position="249"/>
    </location>
</feature>
<evidence type="ECO:0000313" key="5">
    <source>
        <dbReference type="EMBL" id="PSC05863.1"/>
    </source>
</evidence>
<dbReference type="PANTHER" id="PTHR30502:SF0">
    <property type="entry name" value="PHOSPHOENOLPYRUVATE CARBOXYLASE FAMILY PROTEIN"/>
    <property type="match status" value="1"/>
</dbReference>
<dbReference type="InterPro" id="IPR015813">
    <property type="entry name" value="Pyrv/PenolPyrv_kinase-like_dom"/>
</dbReference>
<evidence type="ECO:0000256" key="2">
    <source>
        <dbReference type="ARBA" id="ARBA00022723"/>
    </source>
</evidence>
<dbReference type="SUPFAM" id="SSF51621">
    <property type="entry name" value="Phosphoenolpyruvate/pyruvate domain"/>
    <property type="match status" value="1"/>
</dbReference>
<keyword evidence="3" id="KW-0456">Lyase</keyword>
<protein>
    <submittedName>
        <fullName evidence="5">Hydroxyacid aldolase</fullName>
    </submittedName>
</protein>
<comment type="caution">
    <text evidence="5">The sequence shown here is derived from an EMBL/GenBank/DDBJ whole genome shotgun (WGS) entry which is preliminary data.</text>
</comment>
<name>A0A2T1HW26_9HYPH</name>
<dbReference type="GO" id="GO:0016832">
    <property type="term" value="F:aldehyde-lyase activity"/>
    <property type="evidence" value="ECO:0007669"/>
    <property type="project" value="TreeGrafter"/>
</dbReference>
<dbReference type="GO" id="GO:0046872">
    <property type="term" value="F:metal ion binding"/>
    <property type="evidence" value="ECO:0007669"/>
    <property type="project" value="UniProtKB-KW"/>
</dbReference>